<proteinExistence type="predicted"/>
<evidence type="ECO:0000313" key="1">
    <source>
        <dbReference type="EMBL" id="MDR7164887.1"/>
    </source>
</evidence>
<comment type="caution">
    <text evidence="1">The sequence shown here is derived from an EMBL/GenBank/DDBJ whole genome shotgun (WGS) entry which is preliminary data.</text>
</comment>
<sequence>MTTDLQDYPEIPGVTWIVDYAFEPPQRKCLIEYDVNTLISLVDVADAAAHSQGRNTRLNGEIFREYLLRVVRELEARSLIDHQQWNATEHLAAAE</sequence>
<evidence type="ECO:0000313" key="2">
    <source>
        <dbReference type="Proteomes" id="UP001262032"/>
    </source>
</evidence>
<dbReference type="EMBL" id="JAVDWN010000010">
    <property type="protein sequence ID" value="MDR7164887.1"/>
    <property type="molecule type" value="Genomic_DNA"/>
</dbReference>
<protein>
    <submittedName>
        <fullName evidence="1">Uncharacterized protein</fullName>
    </submittedName>
</protein>
<organism evidence="1 2">
    <name type="scientific">Pseudarthrobacter oxydans</name>
    <name type="common">Arthrobacter oxydans</name>
    <dbReference type="NCBI Taxonomy" id="1671"/>
    <lineage>
        <taxon>Bacteria</taxon>
        <taxon>Bacillati</taxon>
        <taxon>Actinomycetota</taxon>
        <taxon>Actinomycetes</taxon>
        <taxon>Micrococcales</taxon>
        <taxon>Micrococcaceae</taxon>
        <taxon>Pseudarthrobacter</taxon>
    </lineage>
</organism>
<reference evidence="1" key="1">
    <citation type="submission" date="2023-07" db="EMBL/GenBank/DDBJ databases">
        <title>Sorghum-associated microbial communities from plants grown in Nebraska, USA.</title>
        <authorList>
            <person name="Schachtman D."/>
        </authorList>
    </citation>
    <scope>NUCLEOTIDE SEQUENCE</scope>
    <source>
        <strain evidence="1">BE261</strain>
    </source>
</reference>
<accession>A0AAW8NB91</accession>
<dbReference type="Proteomes" id="UP001262032">
    <property type="component" value="Unassembled WGS sequence"/>
</dbReference>
<dbReference type="AlphaFoldDB" id="A0AAW8NB91"/>
<name>A0AAW8NB91_PSEOX</name>
<dbReference type="GeneID" id="97424164"/>
<dbReference type="RefSeq" id="WP_310114031.1">
    <property type="nucleotide sequence ID" value="NZ_JAVDTN010000017.1"/>
</dbReference>
<gene>
    <name evidence="1" type="ORF">J2X12_002925</name>
</gene>